<keyword evidence="3" id="KW-1185">Reference proteome</keyword>
<proteinExistence type="predicted"/>
<evidence type="ECO:0000313" key="3">
    <source>
        <dbReference type="Proteomes" id="UP001177670"/>
    </source>
</evidence>
<organism evidence="2 3">
    <name type="scientific">Melipona bicolor</name>
    <dbReference type="NCBI Taxonomy" id="60889"/>
    <lineage>
        <taxon>Eukaryota</taxon>
        <taxon>Metazoa</taxon>
        <taxon>Ecdysozoa</taxon>
        <taxon>Arthropoda</taxon>
        <taxon>Hexapoda</taxon>
        <taxon>Insecta</taxon>
        <taxon>Pterygota</taxon>
        <taxon>Neoptera</taxon>
        <taxon>Endopterygota</taxon>
        <taxon>Hymenoptera</taxon>
        <taxon>Apocrita</taxon>
        <taxon>Aculeata</taxon>
        <taxon>Apoidea</taxon>
        <taxon>Anthophila</taxon>
        <taxon>Apidae</taxon>
        <taxon>Melipona</taxon>
    </lineage>
</organism>
<comment type="caution">
    <text evidence="2">The sequence shown here is derived from an EMBL/GenBank/DDBJ whole genome shotgun (WGS) entry which is preliminary data.</text>
</comment>
<accession>A0AA40KGC2</accession>
<dbReference type="Proteomes" id="UP001177670">
    <property type="component" value="Unassembled WGS sequence"/>
</dbReference>
<evidence type="ECO:0000313" key="2">
    <source>
        <dbReference type="EMBL" id="KAK1119329.1"/>
    </source>
</evidence>
<dbReference type="AlphaFoldDB" id="A0AA40KGC2"/>
<gene>
    <name evidence="2" type="ORF">K0M31_013515</name>
</gene>
<protein>
    <submittedName>
        <fullName evidence="2">Uncharacterized protein</fullName>
    </submittedName>
</protein>
<reference evidence="2" key="1">
    <citation type="submission" date="2021-10" db="EMBL/GenBank/DDBJ databases">
        <title>Melipona bicolor Genome sequencing and assembly.</title>
        <authorList>
            <person name="Araujo N.S."/>
            <person name="Arias M.C."/>
        </authorList>
    </citation>
    <scope>NUCLEOTIDE SEQUENCE</scope>
    <source>
        <strain evidence="2">USP_2M_L1-L4_2017</strain>
        <tissue evidence="2">Whole body</tissue>
    </source>
</reference>
<evidence type="ECO:0000256" key="1">
    <source>
        <dbReference type="SAM" id="MobiDB-lite"/>
    </source>
</evidence>
<dbReference type="EMBL" id="JAHYIQ010000037">
    <property type="protein sequence ID" value="KAK1119329.1"/>
    <property type="molecule type" value="Genomic_DNA"/>
</dbReference>
<feature type="region of interest" description="Disordered" evidence="1">
    <location>
        <begin position="1"/>
        <end position="50"/>
    </location>
</feature>
<sequence length="91" mass="10365">MNVNTHRQHFESKRGVTPNQKQKQKSKLHEPQYQTDETPPGPPERKLTAPKTLFQRSSEKSAKQILVFAEANPISNEGSWVPGLQRISRST</sequence>
<name>A0AA40KGC2_9HYME</name>